<dbReference type="PANTHER" id="PTHR43333">
    <property type="entry name" value="2-HACID_DH_C DOMAIN-CONTAINING PROTEIN"/>
    <property type="match status" value="1"/>
</dbReference>
<dbReference type="GO" id="GO:0051287">
    <property type="term" value="F:NAD binding"/>
    <property type="evidence" value="ECO:0007669"/>
    <property type="project" value="InterPro"/>
</dbReference>
<dbReference type="Pfam" id="PF02826">
    <property type="entry name" value="2-Hacid_dh_C"/>
    <property type="match status" value="1"/>
</dbReference>
<dbReference type="SUPFAM" id="SSF51735">
    <property type="entry name" value="NAD(P)-binding Rossmann-fold domains"/>
    <property type="match status" value="1"/>
</dbReference>
<evidence type="ECO:0000313" key="5">
    <source>
        <dbReference type="Proteomes" id="UP000199647"/>
    </source>
</evidence>
<protein>
    <submittedName>
        <fullName evidence="4">Phosphoglycerate dehydrogenase</fullName>
    </submittedName>
</protein>
<dbReference type="InterPro" id="IPR006140">
    <property type="entry name" value="D-isomer_DH_NAD-bd"/>
</dbReference>
<gene>
    <name evidence="4" type="ORF">SAMN05216548_103125</name>
</gene>
<evidence type="ECO:0000313" key="4">
    <source>
        <dbReference type="EMBL" id="SEQ22939.1"/>
    </source>
</evidence>
<dbReference type="STRING" id="1855383.SAMN05216548_103125"/>
<dbReference type="Proteomes" id="UP000199647">
    <property type="component" value="Unassembled WGS sequence"/>
</dbReference>
<feature type="domain" description="D-isomer specific 2-hydroxyacid dehydrogenase NAD-binding" evidence="3">
    <location>
        <begin position="131"/>
        <end position="301"/>
    </location>
</feature>
<keyword evidence="1" id="KW-0560">Oxidoreductase</keyword>
<evidence type="ECO:0000256" key="2">
    <source>
        <dbReference type="ARBA" id="ARBA00023027"/>
    </source>
</evidence>
<dbReference type="SUPFAM" id="SSF52283">
    <property type="entry name" value="Formate/glycerate dehydrogenase catalytic domain-like"/>
    <property type="match status" value="1"/>
</dbReference>
<dbReference type="Gene3D" id="3.40.50.720">
    <property type="entry name" value="NAD(P)-binding Rossmann-like Domain"/>
    <property type="match status" value="2"/>
</dbReference>
<reference evidence="4 5" key="1">
    <citation type="submission" date="2016-10" db="EMBL/GenBank/DDBJ databases">
        <authorList>
            <person name="de Groot N.N."/>
        </authorList>
    </citation>
    <scope>NUCLEOTIDE SEQUENCE [LARGE SCALE GENOMIC DNA]</scope>
    <source>
        <strain evidence="4 5">A52C2</strain>
    </source>
</reference>
<organism evidence="4 5">
    <name type="scientific">Faunimonas pinastri</name>
    <dbReference type="NCBI Taxonomy" id="1855383"/>
    <lineage>
        <taxon>Bacteria</taxon>
        <taxon>Pseudomonadati</taxon>
        <taxon>Pseudomonadota</taxon>
        <taxon>Alphaproteobacteria</taxon>
        <taxon>Hyphomicrobiales</taxon>
        <taxon>Afifellaceae</taxon>
        <taxon>Faunimonas</taxon>
    </lineage>
</organism>
<name>A0A1H9EBD6_9HYPH</name>
<dbReference type="InterPro" id="IPR036291">
    <property type="entry name" value="NAD(P)-bd_dom_sf"/>
</dbReference>
<proteinExistence type="predicted"/>
<keyword evidence="2" id="KW-0520">NAD</keyword>
<keyword evidence="5" id="KW-1185">Reference proteome</keyword>
<sequence length="338" mass="36359">MAPTAPGPQTDIDRTEIIMTRQTPLTIATNLNPLQNERLAEHASRPRIIPYTDTRSAWDVPDEADVLMTFFRGWKTAPRDAAPAGWPGRLRFVQIASTGVDAFPSWVFTSGLPVSCARGVPAVAIAEYVLMALLAHEKRLFDSLFIRSAEDWTPRSLAGLSGKTVGLLGLGAIGQAVAERARAFGVKLVALRRSNATPIEGVEIAASLPEMMAASDHLVVALPLTSDTRAILGREAFAAAKPGLHIVNVSRGELIDDDALLHALEAGQVGAATLDVTAPEPLPAGHPFYTHPGIRLSPHVSWMSEDNDDRLTEKLFANLDRFLAGEPLADLVEKGRGY</sequence>
<dbReference type="AlphaFoldDB" id="A0A1H9EBD6"/>
<dbReference type="PANTHER" id="PTHR43333:SF1">
    <property type="entry name" value="D-ISOMER SPECIFIC 2-HYDROXYACID DEHYDROGENASE NAD-BINDING DOMAIN-CONTAINING PROTEIN"/>
    <property type="match status" value="1"/>
</dbReference>
<accession>A0A1H9EBD6</accession>
<dbReference type="EMBL" id="FOFG01000003">
    <property type="protein sequence ID" value="SEQ22939.1"/>
    <property type="molecule type" value="Genomic_DNA"/>
</dbReference>
<dbReference type="GO" id="GO:0016491">
    <property type="term" value="F:oxidoreductase activity"/>
    <property type="evidence" value="ECO:0007669"/>
    <property type="project" value="UniProtKB-KW"/>
</dbReference>
<evidence type="ECO:0000259" key="3">
    <source>
        <dbReference type="Pfam" id="PF02826"/>
    </source>
</evidence>
<evidence type="ECO:0000256" key="1">
    <source>
        <dbReference type="ARBA" id="ARBA00023002"/>
    </source>
</evidence>